<feature type="transmembrane region" description="Helical" evidence="1">
    <location>
        <begin position="120"/>
        <end position="146"/>
    </location>
</feature>
<evidence type="ECO:0000313" key="5">
    <source>
        <dbReference type="Proteomes" id="UP000236729"/>
    </source>
</evidence>
<evidence type="ECO:0000313" key="4">
    <source>
        <dbReference type="Proteomes" id="UP000199690"/>
    </source>
</evidence>
<keyword evidence="1" id="KW-1133">Transmembrane helix</keyword>
<proteinExistence type="predicted"/>
<evidence type="ECO:0000256" key="1">
    <source>
        <dbReference type="SAM" id="Phobius"/>
    </source>
</evidence>
<feature type="transmembrane region" description="Helical" evidence="1">
    <location>
        <begin position="167"/>
        <end position="185"/>
    </location>
</feature>
<protein>
    <submittedName>
        <fullName evidence="2">Uncharacterized protein</fullName>
    </submittedName>
</protein>
<feature type="transmembrane region" description="Helical" evidence="1">
    <location>
        <begin position="54"/>
        <end position="73"/>
    </location>
</feature>
<accession>A0A1H6C194</accession>
<dbReference type="EMBL" id="FNVB01000004">
    <property type="protein sequence ID" value="SEG66633.1"/>
    <property type="molecule type" value="Genomic_DNA"/>
</dbReference>
<keyword evidence="1" id="KW-0472">Membrane</keyword>
<organism evidence="2 5">
    <name type="scientific">Saccharopolyspora kobensis</name>
    <dbReference type="NCBI Taxonomy" id="146035"/>
    <lineage>
        <taxon>Bacteria</taxon>
        <taxon>Bacillati</taxon>
        <taxon>Actinomycetota</taxon>
        <taxon>Actinomycetes</taxon>
        <taxon>Pseudonocardiales</taxon>
        <taxon>Pseudonocardiaceae</taxon>
        <taxon>Saccharopolyspora</taxon>
    </lineage>
</organism>
<keyword evidence="4" id="KW-1185">Reference proteome</keyword>
<keyword evidence="1" id="KW-0812">Transmembrane</keyword>
<reference evidence="2" key="1">
    <citation type="submission" date="2016-10" db="EMBL/GenBank/DDBJ databases">
        <authorList>
            <person name="de Groot N.N."/>
        </authorList>
    </citation>
    <scope>NUCLEOTIDE SEQUENCE [LARGE SCALE GENOMIC DNA]</scope>
    <source>
        <strain evidence="2">ATCC 20501</strain>
    </source>
</reference>
<dbReference type="AlphaFoldDB" id="A0A1H6C194"/>
<sequence length="315" mass="32716">MNETEEHRFSRWATGIVGLALLVIPLVCWAVGAPNPLAAPGTTSGRSLAFLPQPAADLVMIACGALIIAAAVVRGGRIGAAVRIAALGVFALLLDSGALAAIGYLPFMVVSAVTGHVDNLAAYLSVPLLMQLAMAVAAASLLWTVVARSSPDGAASHELARIRTARWTKVAMIAPLVYAATRFLMVLNVPGFAVPMDSASKGAGLGLAVAATGGAVLTWGLIRPWGERWPRWMPRVAGREVPVNFPVVAALSVSVLVMTAAKEILSVAAIPGSALSVAPMAWLPMLLWPLWSVALALAALNYRTRRTTTPQPAAV</sequence>
<feature type="transmembrane region" description="Helical" evidence="1">
    <location>
        <begin position="85"/>
        <end position="108"/>
    </location>
</feature>
<feature type="transmembrane region" description="Helical" evidence="1">
    <location>
        <begin position="205"/>
        <end position="222"/>
    </location>
</feature>
<name>A0A1H6C194_9PSEU</name>
<dbReference type="EMBL" id="FOME01000001">
    <property type="protein sequence ID" value="SFC23577.1"/>
    <property type="molecule type" value="Genomic_DNA"/>
</dbReference>
<evidence type="ECO:0000313" key="2">
    <source>
        <dbReference type="EMBL" id="SEG66633.1"/>
    </source>
</evidence>
<feature type="transmembrane region" description="Helical" evidence="1">
    <location>
        <begin position="281"/>
        <end position="302"/>
    </location>
</feature>
<feature type="transmembrane region" description="Helical" evidence="1">
    <location>
        <begin position="243"/>
        <end position="261"/>
    </location>
</feature>
<accession>A0A1I1HHR9</accession>
<feature type="transmembrane region" description="Helical" evidence="1">
    <location>
        <begin position="12"/>
        <end position="34"/>
    </location>
</feature>
<reference evidence="4 5" key="2">
    <citation type="submission" date="2016-10" db="EMBL/GenBank/DDBJ databases">
        <authorList>
            <person name="Varghese N."/>
            <person name="Submissions S."/>
        </authorList>
    </citation>
    <scope>NUCLEOTIDE SEQUENCE [LARGE SCALE GENOMIC DNA]</scope>
    <source>
        <strain evidence="5">ATCC 20501</strain>
        <strain evidence="3 4">CGMCC 4.3529</strain>
    </source>
</reference>
<gene>
    <name evidence="2" type="ORF">SAMN02982929_03018</name>
    <name evidence="3" type="ORF">SAMN05216506_101257</name>
</gene>
<dbReference type="RefSeq" id="WP_093345038.1">
    <property type="nucleotide sequence ID" value="NZ_FNVB01000004.1"/>
</dbReference>
<dbReference type="Proteomes" id="UP000199690">
    <property type="component" value="Unassembled WGS sequence"/>
</dbReference>
<dbReference type="Proteomes" id="UP000236729">
    <property type="component" value="Unassembled WGS sequence"/>
</dbReference>
<evidence type="ECO:0000313" key="3">
    <source>
        <dbReference type="EMBL" id="SFC23577.1"/>
    </source>
</evidence>